<dbReference type="KEGG" id="ovi:T265_06454"/>
<dbReference type="RefSeq" id="XP_009169986.1">
    <property type="nucleotide sequence ID" value="XM_009171722.1"/>
</dbReference>
<keyword evidence="2" id="KW-1185">Reference proteome</keyword>
<evidence type="ECO:0000313" key="2">
    <source>
        <dbReference type="Proteomes" id="UP000054324"/>
    </source>
</evidence>
<gene>
    <name evidence="1" type="ORF">T265_06454</name>
</gene>
<organism evidence="1 2">
    <name type="scientific">Opisthorchis viverrini</name>
    <name type="common">Southeast Asian liver fluke</name>
    <dbReference type="NCBI Taxonomy" id="6198"/>
    <lineage>
        <taxon>Eukaryota</taxon>
        <taxon>Metazoa</taxon>
        <taxon>Spiralia</taxon>
        <taxon>Lophotrochozoa</taxon>
        <taxon>Platyhelminthes</taxon>
        <taxon>Trematoda</taxon>
        <taxon>Digenea</taxon>
        <taxon>Opisthorchiida</taxon>
        <taxon>Opisthorchiata</taxon>
        <taxon>Opisthorchiidae</taxon>
        <taxon>Opisthorchis</taxon>
    </lineage>
</organism>
<dbReference type="EMBL" id="KL596752">
    <property type="protein sequence ID" value="KER26259.1"/>
    <property type="molecule type" value="Genomic_DNA"/>
</dbReference>
<protein>
    <submittedName>
        <fullName evidence="1">Uncharacterized protein</fullName>
    </submittedName>
</protein>
<dbReference type="CTD" id="20320633"/>
<accession>A0A075ADT4</accession>
<dbReference type="GeneID" id="20320633"/>
<evidence type="ECO:0000313" key="1">
    <source>
        <dbReference type="EMBL" id="KER26259.1"/>
    </source>
</evidence>
<name>A0A075ADT4_OPIVI</name>
<dbReference type="Proteomes" id="UP000054324">
    <property type="component" value="Unassembled WGS sequence"/>
</dbReference>
<reference evidence="1 2" key="1">
    <citation type="submission" date="2013-11" db="EMBL/GenBank/DDBJ databases">
        <title>Opisthorchis viverrini - life in the bile duct.</title>
        <authorList>
            <person name="Young N.D."/>
            <person name="Nagarajan N."/>
            <person name="Lin S.J."/>
            <person name="Korhonen P.K."/>
            <person name="Jex A.R."/>
            <person name="Hall R.S."/>
            <person name="Safavi-Hemami H."/>
            <person name="Kaewkong W."/>
            <person name="Bertrand D."/>
            <person name="Gao S."/>
            <person name="Seet Q."/>
            <person name="Wongkham S."/>
            <person name="Teh B.T."/>
            <person name="Wongkham C."/>
            <person name="Intapan P.M."/>
            <person name="Maleewong W."/>
            <person name="Yang X."/>
            <person name="Hu M."/>
            <person name="Wang Z."/>
            <person name="Hofmann A."/>
            <person name="Sternberg P.W."/>
            <person name="Tan P."/>
            <person name="Wang J."/>
            <person name="Gasser R.B."/>
        </authorList>
    </citation>
    <scope>NUCLEOTIDE SEQUENCE [LARGE SCALE GENOMIC DNA]</scope>
</reference>
<sequence>MLAADAPKYGICAVSLDWFSASLKTTPSQKTRSLSLTEKDYTISVHPNSHLQRWATRVLCYDFSMKCKLMETFCQANSPSRLTFQ</sequence>
<proteinExistence type="predicted"/>
<dbReference type="AlphaFoldDB" id="A0A075ADT4"/>